<dbReference type="KEGG" id="abat:CFX1CAM_0867"/>
<protein>
    <submittedName>
        <fullName evidence="1">Uncharacterized protein</fullName>
    </submittedName>
</protein>
<keyword evidence="2" id="KW-1185">Reference proteome</keyword>
<reference evidence="2" key="1">
    <citation type="submission" date="2017-05" db="EMBL/GenBank/DDBJ databases">
        <authorList>
            <person name="Kirkegaard R."/>
            <person name="Mcilroy J S."/>
        </authorList>
    </citation>
    <scope>NUCLEOTIDE SEQUENCE [LARGE SCALE GENOMIC DNA]</scope>
</reference>
<organism evidence="1 2">
    <name type="scientific">Candidatus Brevifilum fermentans</name>
    <dbReference type="NCBI Taxonomy" id="1986204"/>
    <lineage>
        <taxon>Bacteria</taxon>
        <taxon>Bacillati</taxon>
        <taxon>Chloroflexota</taxon>
        <taxon>Anaerolineae</taxon>
        <taxon>Anaerolineales</taxon>
        <taxon>Anaerolineaceae</taxon>
        <taxon>Candidatus Brevifilum</taxon>
    </lineage>
</organism>
<evidence type="ECO:0000313" key="2">
    <source>
        <dbReference type="Proteomes" id="UP000195514"/>
    </source>
</evidence>
<accession>A0A1Y6K2K6</accession>
<dbReference type="Proteomes" id="UP000195514">
    <property type="component" value="Chromosome I"/>
</dbReference>
<dbReference type="AlphaFoldDB" id="A0A1Y6K2K6"/>
<proteinExistence type="predicted"/>
<sequence>MFYTWQTQIRNRFQAVVPPSVWLCEMIELASLDLSLFFMLQEGKILTIKTTEQTAIVTRFFVLIKASRNSPKTPTMLYCNQ</sequence>
<evidence type="ECO:0000313" key="1">
    <source>
        <dbReference type="EMBL" id="SMX53932.1"/>
    </source>
</evidence>
<dbReference type="EMBL" id="LT859958">
    <property type="protein sequence ID" value="SMX53932.1"/>
    <property type="molecule type" value="Genomic_DNA"/>
</dbReference>
<name>A0A1Y6K2K6_9CHLR</name>
<gene>
    <name evidence="1" type="ORF">CFX1CAM_0867</name>
</gene>